<keyword evidence="5 6" id="KW-0378">Hydrolase</keyword>
<comment type="subcellular location">
    <subcellularLocation>
        <location evidence="6">Cytoplasm</location>
    </subcellularLocation>
</comment>
<dbReference type="GO" id="GO:0006364">
    <property type="term" value="P:rRNA processing"/>
    <property type="evidence" value="ECO:0007669"/>
    <property type="project" value="UniProtKB-UniRule"/>
</dbReference>
<dbReference type="InterPro" id="IPR008226">
    <property type="entry name" value="Mini3_fam"/>
</dbReference>
<dbReference type="PIRSF" id="PIRSF005520">
    <property type="entry name" value="UCP005520"/>
    <property type="match status" value="1"/>
</dbReference>
<keyword evidence="6" id="KW-0963">Cytoplasm</keyword>
<keyword evidence="3 6" id="KW-0540">Nuclease</keyword>
<sequence length="138" mass="15270">MTTGGTVTLEIENITNAKQMSPLTLAFLGDAVFELMVRERLIQKGNAPVNKLHKQAVKMVCAAAQAQAVQVLMPFLTEEEAAVYKRGRNTHNNVPKNADPAEYRAATGLETLFGFLHVKGDTNRVRELFEAICNHMQD</sequence>
<gene>
    <name evidence="6" type="primary">mrnC</name>
    <name evidence="8" type="ORF">H8710_02915</name>
</gene>
<dbReference type="PANTHER" id="PTHR34276:SF1">
    <property type="entry name" value="MINI-RIBONUCLEASE 3"/>
    <property type="match status" value="1"/>
</dbReference>
<accession>A0A926E4D4</accession>
<comment type="cofactor">
    <cofactor evidence="6">
        <name>Mg(2+)</name>
        <dbReference type="ChEBI" id="CHEBI:18420"/>
    </cofactor>
</comment>
<dbReference type="GO" id="GO:0004525">
    <property type="term" value="F:ribonuclease III activity"/>
    <property type="evidence" value="ECO:0007669"/>
    <property type="project" value="InterPro"/>
</dbReference>
<evidence type="ECO:0000313" key="8">
    <source>
        <dbReference type="EMBL" id="MBC8559016.1"/>
    </source>
</evidence>
<comment type="caution">
    <text evidence="8">The sequence shown here is derived from an EMBL/GenBank/DDBJ whole genome shotgun (WGS) entry which is preliminary data.</text>
</comment>
<keyword evidence="9" id="KW-1185">Reference proteome</keyword>
<dbReference type="EC" id="3.1.26.-" evidence="6"/>
<dbReference type="SMART" id="SM00535">
    <property type="entry name" value="RIBOc"/>
    <property type="match status" value="1"/>
</dbReference>
<dbReference type="HAMAP" id="MF_01468">
    <property type="entry name" value="RNase_Mini_III"/>
    <property type="match status" value="1"/>
</dbReference>
<evidence type="ECO:0000256" key="1">
    <source>
        <dbReference type="ARBA" id="ARBA00022517"/>
    </source>
</evidence>
<keyword evidence="4 6" id="KW-0255">Endonuclease</keyword>
<dbReference type="Pfam" id="PF00636">
    <property type="entry name" value="Ribonuclease_3"/>
    <property type="match status" value="1"/>
</dbReference>
<organism evidence="8 9">
    <name type="scientific">Fumia xinanensis</name>
    <dbReference type="NCBI Taxonomy" id="2763659"/>
    <lineage>
        <taxon>Bacteria</taxon>
        <taxon>Bacillati</taxon>
        <taxon>Bacillota</taxon>
        <taxon>Clostridia</taxon>
        <taxon>Eubacteriales</taxon>
        <taxon>Oscillospiraceae</taxon>
        <taxon>Fumia</taxon>
    </lineage>
</organism>
<evidence type="ECO:0000256" key="2">
    <source>
        <dbReference type="ARBA" id="ARBA00022552"/>
    </source>
</evidence>
<reference evidence="8" key="1">
    <citation type="submission" date="2020-08" db="EMBL/GenBank/DDBJ databases">
        <title>Genome public.</title>
        <authorList>
            <person name="Liu C."/>
            <person name="Sun Q."/>
        </authorList>
    </citation>
    <scope>NUCLEOTIDE SEQUENCE</scope>
    <source>
        <strain evidence="8">NSJ-33</strain>
    </source>
</reference>
<feature type="domain" description="RNase III" evidence="7">
    <location>
        <begin position="8"/>
        <end position="138"/>
    </location>
</feature>
<evidence type="ECO:0000259" key="7">
    <source>
        <dbReference type="SMART" id="SM00535"/>
    </source>
</evidence>
<proteinExistence type="inferred from homology"/>
<keyword evidence="1 6" id="KW-0690">Ribosome biogenesis</keyword>
<name>A0A926E4D4_9FIRM</name>
<keyword evidence="6" id="KW-0460">Magnesium</keyword>
<evidence type="ECO:0000256" key="6">
    <source>
        <dbReference type="HAMAP-Rule" id="MF_01468"/>
    </source>
</evidence>
<evidence type="ECO:0000313" key="9">
    <source>
        <dbReference type="Proteomes" id="UP000610760"/>
    </source>
</evidence>
<dbReference type="RefSeq" id="WP_249293909.1">
    <property type="nucleotide sequence ID" value="NZ_JACRSV010000001.1"/>
</dbReference>
<dbReference type="Proteomes" id="UP000610760">
    <property type="component" value="Unassembled WGS sequence"/>
</dbReference>
<protein>
    <recommendedName>
        <fullName evidence="6">Mini-ribonuclease 3</fullName>
        <shortName evidence="6">Mini-3</shortName>
        <shortName evidence="6">Mini-RNase 3</shortName>
        <ecNumber evidence="6">3.1.26.-</ecNumber>
    </recommendedName>
    <alternativeName>
        <fullName evidence="6">Mini-RNase III</fullName>
        <shortName evidence="6">Mini-III</shortName>
    </alternativeName>
</protein>
<evidence type="ECO:0000256" key="5">
    <source>
        <dbReference type="ARBA" id="ARBA00022801"/>
    </source>
</evidence>
<keyword evidence="2 6" id="KW-0698">rRNA processing</keyword>
<feature type="active site" evidence="6">
    <location>
        <position position="30"/>
    </location>
</feature>
<evidence type="ECO:0000256" key="4">
    <source>
        <dbReference type="ARBA" id="ARBA00022759"/>
    </source>
</evidence>
<dbReference type="SUPFAM" id="SSF69065">
    <property type="entry name" value="RNase III domain-like"/>
    <property type="match status" value="1"/>
</dbReference>
<dbReference type="InterPro" id="IPR000999">
    <property type="entry name" value="RNase_III_dom"/>
</dbReference>
<dbReference type="PANTHER" id="PTHR34276">
    <property type="entry name" value="MINI-RIBONUCLEASE 3"/>
    <property type="match status" value="1"/>
</dbReference>
<dbReference type="EMBL" id="JACRSV010000001">
    <property type="protein sequence ID" value="MBC8559016.1"/>
    <property type="molecule type" value="Genomic_DNA"/>
</dbReference>
<dbReference type="GO" id="GO:0019843">
    <property type="term" value="F:rRNA binding"/>
    <property type="evidence" value="ECO:0007669"/>
    <property type="project" value="UniProtKB-UniRule"/>
</dbReference>
<dbReference type="InterPro" id="IPR036389">
    <property type="entry name" value="RNase_III_sf"/>
</dbReference>
<comment type="subunit">
    <text evidence="6">Homodimer.</text>
</comment>
<dbReference type="AlphaFoldDB" id="A0A926E4D4"/>
<comment type="similarity">
    <text evidence="6">Belongs to the MrnC RNase family.</text>
</comment>
<keyword evidence="6" id="KW-0694">RNA-binding</keyword>
<comment type="function">
    <text evidence="6">Involved in correct processing of both the 5' and 3' ends of 23S rRNA precursor. Processes 30S rRNA precursor transcript even in absence of ribonuclease 3 (Rnc); Rnc processes 30S rRNA into smaller rRNA precursors.</text>
</comment>
<dbReference type="Gene3D" id="1.10.1520.10">
    <property type="entry name" value="Ribonuclease III domain"/>
    <property type="match status" value="1"/>
</dbReference>
<dbReference type="GO" id="GO:0005737">
    <property type="term" value="C:cytoplasm"/>
    <property type="evidence" value="ECO:0007669"/>
    <property type="project" value="UniProtKB-SubCell"/>
</dbReference>
<evidence type="ECO:0000256" key="3">
    <source>
        <dbReference type="ARBA" id="ARBA00022722"/>
    </source>
</evidence>
<keyword evidence="6" id="KW-0699">rRNA-binding</keyword>